<feature type="transmembrane region" description="Helical" evidence="1">
    <location>
        <begin position="21"/>
        <end position="42"/>
    </location>
</feature>
<proteinExistence type="predicted"/>
<evidence type="ECO:0008006" key="4">
    <source>
        <dbReference type="Google" id="ProtNLM"/>
    </source>
</evidence>
<dbReference type="AlphaFoldDB" id="A0A317FMI4"/>
<feature type="transmembrane region" description="Helical" evidence="1">
    <location>
        <begin position="48"/>
        <end position="70"/>
    </location>
</feature>
<organism evidence="2 3">
    <name type="scientific">Falsiroseomonas bella</name>
    <dbReference type="NCBI Taxonomy" id="2184016"/>
    <lineage>
        <taxon>Bacteria</taxon>
        <taxon>Pseudomonadati</taxon>
        <taxon>Pseudomonadota</taxon>
        <taxon>Alphaproteobacteria</taxon>
        <taxon>Acetobacterales</taxon>
        <taxon>Roseomonadaceae</taxon>
        <taxon>Falsiroseomonas</taxon>
    </lineage>
</organism>
<dbReference type="PANTHER" id="PTHR34989">
    <property type="entry name" value="PROTEIN HDED"/>
    <property type="match status" value="1"/>
</dbReference>
<gene>
    <name evidence="2" type="ORF">DFH01_06135</name>
</gene>
<dbReference type="Proteomes" id="UP000245765">
    <property type="component" value="Unassembled WGS sequence"/>
</dbReference>
<feature type="transmembrane region" description="Helical" evidence="1">
    <location>
        <begin position="109"/>
        <end position="129"/>
    </location>
</feature>
<feature type="transmembrane region" description="Helical" evidence="1">
    <location>
        <begin position="82"/>
        <end position="103"/>
    </location>
</feature>
<keyword evidence="3" id="KW-1185">Reference proteome</keyword>
<evidence type="ECO:0000256" key="1">
    <source>
        <dbReference type="SAM" id="Phobius"/>
    </source>
</evidence>
<dbReference type="InterPro" id="IPR005325">
    <property type="entry name" value="DUF308_memb"/>
</dbReference>
<dbReference type="GO" id="GO:0005886">
    <property type="term" value="C:plasma membrane"/>
    <property type="evidence" value="ECO:0007669"/>
    <property type="project" value="TreeGrafter"/>
</dbReference>
<keyword evidence="1" id="KW-0472">Membrane</keyword>
<name>A0A317FMI4_9PROT</name>
<keyword evidence="1" id="KW-0812">Transmembrane</keyword>
<protein>
    <recommendedName>
        <fullName evidence="4">HdeD family acid-resistance protein</fullName>
    </recommendedName>
</protein>
<feature type="transmembrane region" description="Helical" evidence="1">
    <location>
        <begin position="160"/>
        <end position="183"/>
    </location>
</feature>
<reference evidence="3" key="1">
    <citation type="submission" date="2018-05" db="EMBL/GenBank/DDBJ databases">
        <authorList>
            <person name="Du Z."/>
            <person name="Wang X."/>
        </authorList>
    </citation>
    <scope>NUCLEOTIDE SEQUENCE [LARGE SCALE GENOMIC DNA]</scope>
    <source>
        <strain evidence="3">CQN31</strain>
    </source>
</reference>
<accession>A0A317FMI4</accession>
<dbReference type="Pfam" id="PF03729">
    <property type="entry name" value="DUF308"/>
    <property type="match status" value="2"/>
</dbReference>
<keyword evidence="1" id="KW-1133">Transmembrane helix</keyword>
<dbReference type="OrthoDB" id="193343at2"/>
<sequence length="198" mass="20722">MGETASIPLERFAAVRALAQGWWLFLLRGVLGILFGIVIFLFPGVGLAVILAFLAAWVGVDGVASLVHAFRGTPDPTGRHRSRTWLTLDGIASLALAAVVLIAPGISAIFLVICVGAWALVVGVFRLVMAWRSGSWMLGLLGAVSVLAGLMLMIAPGPGLLAVIWIVALEAIAMGVLFVGLGWRLRKVANDPHGPVAA</sequence>
<dbReference type="PANTHER" id="PTHR34989:SF1">
    <property type="entry name" value="PROTEIN HDED"/>
    <property type="match status" value="1"/>
</dbReference>
<evidence type="ECO:0000313" key="2">
    <source>
        <dbReference type="EMBL" id="PWS38826.1"/>
    </source>
</evidence>
<evidence type="ECO:0000313" key="3">
    <source>
        <dbReference type="Proteomes" id="UP000245765"/>
    </source>
</evidence>
<dbReference type="RefSeq" id="WP_109869447.1">
    <property type="nucleotide sequence ID" value="NZ_QGNA01000001.1"/>
</dbReference>
<comment type="caution">
    <text evidence="2">The sequence shown here is derived from an EMBL/GenBank/DDBJ whole genome shotgun (WGS) entry which is preliminary data.</text>
</comment>
<dbReference type="EMBL" id="QGNA01000001">
    <property type="protein sequence ID" value="PWS38826.1"/>
    <property type="molecule type" value="Genomic_DNA"/>
</dbReference>
<feature type="transmembrane region" description="Helical" evidence="1">
    <location>
        <begin position="136"/>
        <end position="154"/>
    </location>
</feature>
<dbReference type="InterPro" id="IPR052712">
    <property type="entry name" value="Acid_resist_chaperone_HdeD"/>
</dbReference>